<dbReference type="AlphaFoldDB" id="A0A8K0JFV0"/>
<comment type="caution">
    <text evidence="1">The sequence shown here is derived from an EMBL/GenBank/DDBJ whole genome shotgun (WGS) entry which is preliminary data.</text>
</comment>
<reference evidence="1" key="1">
    <citation type="submission" date="2020-04" db="EMBL/GenBank/DDBJ databases">
        <title>Analysis of mating type loci in Filobasidium floriforme.</title>
        <authorList>
            <person name="Nowrousian M."/>
        </authorList>
    </citation>
    <scope>NUCLEOTIDE SEQUENCE</scope>
    <source>
        <strain evidence="1">CBS 6242</strain>
    </source>
</reference>
<dbReference type="CDD" id="cd12148">
    <property type="entry name" value="fungal_TF_MHR"/>
    <property type="match status" value="1"/>
</dbReference>
<evidence type="ECO:0000313" key="2">
    <source>
        <dbReference type="Proteomes" id="UP000812966"/>
    </source>
</evidence>
<dbReference type="Proteomes" id="UP000812966">
    <property type="component" value="Unassembled WGS sequence"/>
</dbReference>
<name>A0A8K0JFV0_9TREE</name>
<evidence type="ECO:0000313" key="1">
    <source>
        <dbReference type="EMBL" id="KAG7528392.1"/>
    </source>
</evidence>
<gene>
    <name evidence="1" type="ORF">FFLO_06183</name>
</gene>
<keyword evidence="2" id="KW-1185">Reference proteome</keyword>
<sequence>MPNPNPMFLPSRLAYRFLHEYSRVIFPVLDLVAIERSIGASFDTSRPGARRPFPDIASPRVERARDMLVLAFGAQVISGDGDADCPKDIAVVWSETLFRAAYGIMNDMGAFEGGVDLIRSWIIYAEFSLSHGNSGAEFETMNTAARSITRMGLHKRGTYEFDVAEVNDYRTVFANSRLSVMLKLARLADEVQRAGPVVGRSGYQTSARSVRTGLGFSRRGGRSLWDAVEHLRIELPREFDRDGDYQRTLVLFTIYGMYLQYVEALADECVKTACETIDMFERHIAMYPHTPELSLSSIFMLYAVSIVYMDVLRLPVVVASTRHAGHIESALKSLEHYDHPAATLAEASPPPAPPRAMCRDLLVNFIDETAAHCGPPRPRLRRIAFSWRIRQSVTSAMPSYHARDPTQYTVASRTPNAATAEGSSTIFLQFNGPNLSLRSIYTTASHKNGQLQLYEQIDSNSTKTWYVMTLQGEFKLNFSPGREREATENDDATQIASSRMQQRVERLKSRWTLLVGLVDSEKLSGIPEDPAFFRLAQNWEVDSFLGQKQIARLTKELLVPLTLLSRSDASSHTPIRDDTVWTQVNISQVINSIAFLEEWMLALDVARSVADLLKLEAGTRLSSYERLNSGVILSLYGQSKFMRPYFGEA</sequence>
<accession>A0A8K0JFV0</accession>
<protein>
    <submittedName>
        <fullName evidence="1">Uncharacterized protein</fullName>
    </submittedName>
</protein>
<organism evidence="1 2">
    <name type="scientific">Filobasidium floriforme</name>
    <dbReference type="NCBI Taxonomy" id="5210"/>
    <lineage>
        <taxon>Eukaryota</taxon>
        <taxon>Fungi</taxon>
        <taxon>Dikarya</taxon>
        <taxon>Basidiomycota</taxon>
        <taxon>Agaricomycotina</taxon>
        <taxon>Tremellomycetes</taxon>
        <taxon>Filobasidiales</taxon>
        <taxon>Filobasidiaceae</taxon>
        <taxon>Filobasidium</taxon>
    </lineage>
</organism>
<proteinExistence type="predicted"/>
<dbReference type="EMBL" id="JABELV010000186">
    <property type="protein sequence ID" value="KAG7528392.1"/>
    <property type="molecule type" value="Genomic_DNA"/>
</dbReference>